<sequence length="323" mass="36873">MTSPSSSSCSSYEDDTVITEPGKIVVQQNLANQEVTQNLEDGKEDDDSSSSEGEEEEDSGDDDEEEGEREKHTNQKNEVEEKEEEEQESDEEKNEVSKDEVFSTLAGSNSKKRSFNRRDDIVDAKDQQPNKKPKTIGSDSKNRFAKLWSNQDEIVLLKAMVDYGKLTSASDYEIILKSIKNSLSFDYTIKQLKNKVDNFTKKYRKLEYGQPKAKGLKFKEPHDAKVYQFLKTYYGGEEKEQNEGDQPSEAIKVVHRRSSRNKKKLNANSRSSGLVSVIVDKGRAEDNLEQKRKDLMIAEAEVHLRRLQLISEVGRLMLKASRR</sequence>
<feature type="compositionally biased region" description="Acidic residues" evidence="2">
    <location>
        <begin position="42"/>
        <end position="67"/>
    </location>
</feature>
<dbReference type="GO" id="GO:0005634">
    <property type="term" value="C:nucleus"/>
    <property type="evidence" value="ECO:0007669"/>
    <property type="project" value="TreeGrafter"/>
</dbReference>
<dbReference type="GO" id="GO:0006355">
    <property type="term" value="P:regulation of DNA-templated transcription"/>
    <property type="evidence" value="ECO:0007669"/>
    <property type="project" value="InterPro"/>
</dbReference>
<feature type="compositionally biased region" description="Basic and acidic residues" evidence="2">
    <location>
        <begin position="116"/>
        <end position="129"/>
    </location>
</feature>
<dbReference type="PANTHER" id="PTHR31662">
    <property type="entry name" value="BNAANNG10740D PROTEIN-RELATED"/>
    <property type="match status" value="1"/>
</dbReference>
<feature type="compositionally biased region" description="Polar residues" evidence="2">
    <location>
        <begin position="26"/>
        <end position="39"/>
    </location>
</feature>
<dbReference type="AlphaFoldDB" id="A0A2G5CJE0"/>
<protein>
    <recommendedName>
        <fullName evidence="3">Glabrous enhancer-binding protein-like DBD domain-containing protein</fullName>
    </recommendedName>
</protein>
<evidence type="ECO:0000259" key="3">
    <source>
        <dbReference type="Pfam" id="PF04504"/>
    </source>
</evidence>
<feature type="region of interest" description="Disordered" evidence="2">
    <location>
        <begin position="1"/>
        <end position="139"/>
    </location>
</feature>
<evidence type="ECO:0000313" key="4">
    <source>
        <dbReference type="EMBL" id="PIA31393.1"/>
    </source>
</evidence>
<evidence type="ECO:0000313" key="5">
    <source>
        <dbReference type="Proteomes" id="UP000230069"/>
    </source>
</evidence>
<dbReference type="STRING" id="218851.A0A2G5CJE0"/>
<name>A0A2G5CJE0_AQUCA</name>
<dbReference type="Proteomes" id="UP000230069">
    <property type="component" value="Unassembled WGS sequence"/>
</dbReference>
<feature type="compositionally biased region" description="Acidic residues" evidence="2">
    <location>
        <begin position="80"/>
        <end position="93"/>
    </location>
</feature>
<reference evidence="4 5" key="1">
    <citation type="submission" date="2017-09" db="EMBL/GenBank/DDBJ databases">
        <title>WGS assembly of Aquilegia coerulea Goldsmith.</title>
        <authorList>
            <person name="Hodges S."/>
            <person name="Kramer E."/>
            <person name="Nordborg M."/>
            <person name="Tomkins J."/>
            <person name="Borevitz J."/>
            <person name="Derieg N."/>
            <person name="Yan J."/>
            <person name="Mihaltcheva S."/>
            <person name="Hayes R.D."/>
            <person name="Rokhsar D."/>
        </authorList>
    </citation>
    <scope>NUCLEOTIDE SEQUENCE [LARGE SCALE GENOMIC DNA]</scope>
    <source>
        <strain evidence="5">cv. Goldsmith</strain>
    </source>
</reference>
<organism evidence="4 5">
    <name type="scientific">Aquilegia coerulea</name>
    <name type="common">Rocky mountain columbine</name>
    <dbReference type="NCBI Taxonomy" id="218851"/>
    <lineage>
        <taxon>Eukaryota</taxon>
        <taxon>Viridiplantae</taxon>
        <taxon>Streptophyta</taxon>
        <taxon>Embryophyta</taxon>
        <taxon>Tracheophyta</taxon>
        <taxon>Spermatophyta</taxon>
        <taxon>Magnoliopsida</taxon>
        <taxon>Ranunculales</taxon>
        <taxon>Ranunculaceae</taxon>
        <taxon>Thalictroideae</taxon>
        <taxon>Aquilegia</taxon>
    </lineage>
</organism>
<dbReference type="InParanoid" id="A0A2G5CJE0"/>
<dbReference type="InterPro" id="IPR007592">
    <property type="entry name" value="GEBP"/>
</dbReference>
<evidence type="ECO:0000256" key="1">
    <source>
        <dbReference type="ARBA" id="ARBA00010820"/>
    </source>
</evidence>
<dbReference type="EMBL" id="KZ305067">
    <property type="protein sequence ID" value="PIA31393.1"/>
    <property type="molecule type" value="Genomic_DNA"/>
</dbReference>
<feature type="compositionally biased region" description="Basic and acidic residues" evidence="2">
    <location>
        <begin position="68"/>
        <end position="79"/>
    </location>
</feature>
<dbReference type="Pfam" id="PF04504">
    <property type="entry name" value="GeBP-like_DBD"/>
    <property type="match status" value="1"/>
</dbReference>
<comment type="similarity">
    <text evidence="1">Belongs to the GeBP family.</text>
</comment>
<evidence type="ECO:0000256" key="2">
    <source>
        <dbReference type="SAM" id="MobiDB-lite"/>
    </source>
</evidence>
<feature type="domain" description="Glabrous enhancer-binding protein-like DBD" evidence="3">
    <location>
        <begin position="144"/>
        <end position="233"/>
    </location>
</feature>
<feature type="compositionally biased region" description="Low complexity" evidence="2">
    <location>
        <begin position="1"/>
        <end position="11"/>
    </location>
</feature>
<dbReference type="OrthoDB" id="661680at2759"/>
<accession>A0A2G5CJE0</accession>
<gene>
    <name evidence="4" type="ORF">AQUCO_05000058v1</name>
</gene>
<keyword evidence="5" id="KW-1185">Reference proteome</keyword>
<dbReference type="InterPro" id="IPR053932">
    <property type="entry name" value="GeBP-like_DBD"/>
</dbReference>
<proteinExistence type="inferred from homology"/>